<feature type="signal peptide" evidence="1">
    <location>
        <begin position="1"/>
        <end position="18"/>
    </location>
</feature>
<dbReference type="OrthoDB" id="5889994at2759"/>
<reference evidence="2 3" key="1">
    <citation type="submission" date="2020-08" db="EMBL/GenBank/DDBJ databases">
        <authorList>
            <person name="Koutsovoulos G."/>
            <person name="Danchin GJ E."/>
        </authorList>
    </citation>
    <scope>NUCLEOTIDE SEQUENCE [LARGE SCALE GENOMIC DNA]</scope>
</reference>
<name>A0A6V7UDY0_MELEN</name>
<comment type="caution">
    <text evidence="2">The sequence shown here is derived from an EMBL/GenBank/DDBJ whole genome shotgun (WGS) entry which is preliminary data.</text>
</comment>
<sequence>MIFLLSVFLTDLVNTHFAIPYLNTDQCMIRPGQKVHGSYGLIFKRQYFYLCDELLICYPSQLVSNNTHTGIITSIPYRLREAKANNVTKQCEQRRKEFCENYQNYHLCSLGKPASTVWHGIKLKTEYITKVENKTHNNSVFVTTISLSITKQKYEIIDTVKLIIKFGSPKDIITNINLEGKILHKLLYYI</sequence>
<accession>A0A6V7UDY0</accession>
<protein>
    <submittedName>
        <fullName evidence="2">Uncharacterized protein</fullName>
    </submittedName>
</protein>
<evidence type="ECO:0000313" key="3">
    <source>
        <dbReference type="Proteomes" id="UP000580250"/>
    </source>
</evidence>
<keyword evidence="1" id="KW-0732">Signal</keyword>
<proteinExistence type="predicted"/>
<gene>
    <name evidence="2" type="ORF">MENT_LOCUS11612</name>
</gene>
<feature type="chain" id="PRO_5027571135" evidence="1">
    <location>
        <begin position="19"/>
        <end position="190"/>
    </location>
</feature>
<dbReference type="AlphaFoldDB" id="A0A6V7UDY0"/>
<evidence type="ECO:0000313" key="2">
    <source>
        <dbReference type="EMBL" id="CAD2154766.1"/>
    </source>
</evidence>
<dbReference type="Proteomes" id="UP000580250">
    <property type="component" value="Unassembled WGS sequence"/>
</dbReference>
<organism evidence="2 3">
    <name type="scientific">Meloidogyne enterolobii</name>
    <name type="common">Root-knot nematode worm</name>
    <name type="synonym">Meloidogyne mayaguensis</name>
    <dbReference type="NCBI Taxonomy" id="390850"/>
    <lineage>
        <taxon>Eukaryota</taxon>
        <taxon>Metazoa</taxon>
        <taxon>Ecdysozoa</taxon>
        <taxon>Nematoda</taxon>
        <taxon>Chromadorea</taxon>
        <taxon>Rhabditida</taxon>
        <taxon>Tylenchina</taxon>
        <taxon>Tylenchomorpha</taxon>
        <taxon>Tylenchoidea</taxon>
        <taxon>Meloidogynidae</taxon>
        <taxon>Meloidogyninae</taxon>
        <taxon>Meloidogyne</taxon>
    </lineage>
</organism>
<dbReference type="EMBL" id="CAJEWN010000057">
    <property type="protein sequence ID" value="CAD2154766.1"/>
    <property type="molecule type" value="Genomic_DNA"/>
</dbReference>
<evidence type="ECO:0000256" key="1">
    <source>
        <dbReference type="SAM" id="SignalP"/>
    </source>
</evidence>